<dbReference type="RefSeq" id="WP_380562304.1">
    <property type="nucleotide sequence ID" value="NZ_JBEUKS010000001.1"/>
</dbReference>
<accession>A0ABV6XFY2</accession>
<feature type="transmembrane region" description="Helical" evidence="2">
    <location>
        <begin position="79"/>
        <end position="99"/>
    </location>
</feature>
<proteinExistence type="predicted"/>
<comment type="caution">
    <text evidence="3">The sequence shown here is derived from an EMBL/GenBank/DDBJ whole genome shotgun (WGS) entry which is preliminary data.</text>
</comment>
<reference evidence="3 4" key="1">
    <citation type="submission" date="2024-06" db="EMBL/GenBank/DDBJ databases">
        <authorList>
            <person name="Lee S.D."/>
        </authorList>
    </citation>
    <scope>NUCLEOTIDE SEQUENCE [LARGE SCALE GENOMIC DNA]</scope>
    <source>
        <strain evidence="3 4">N1-10</strain>
    </source>
</reference>
<sequence>MRKLTVARPVVDPSLDPRERELLEQARPEELAPASGPPPGPPRWGGRNGADVLAMLPLAILGGFLPVLVHPFTLGRARGLLLGGIAQLLLVAGALWFGVNGFMSALLVLQVLTWAALLVFGCGESEAARVGRECHGRYRTAEDFGPPELTRLIGVSPLSLMTRARVAVARVLESEVNRDGMLDEVANAVSLPAQEWDTARALGELARLGREVEDAAEDGADSPRFLEVLQVRKEALRVSGEALERRVEALERYAESTRAADAAYQEWQAVRELEELDEGMRDLVARSVQDDLAVAEIEALTGGSSLAELRRSLGDALKAGQEVRSA</sequence>
<name>A0ABV6XFY2_9ACTN</name>
<feature type="region of interest" description="Disordered" evidence="1">
    <location>
        <begin position="22"/>
        <end position="46"/>
    </location>
</feature>
<evidence type="ECO:0000313" key="3">
    <source>
        <dbReference type="EMBL" id="MFC1437163.1"/>
    </source>
</evidence>
<dbReference type="EMBL" id="JBEUKS010000001">
    <property type="protein sequence ID" value="MFC1437163.1"/>
    <property type="molecule type" value="Genomic_DNA"/>
</dbReference>
<feature type="transmembrane region" description="Helical" evidence="2">
    <location>
        <begin position="52"/>
        <end position="72"/>
    </location>
</feature>
<evidence type="ECO:0000256" key="2">
    <source>
        <dbReference type="SAM" id="Phobius"/>
    </source>
</evidence>
<keyword evidence="2" id="KW-0812">Transmembrane</keyword>
<gene>
    <name evidence="3" type="ORF">ABUW04_02745</name>
</gene>
<dbReference type="Proteomes" id="UP001592581">
    <property type="component" value="Unassembled WGS sequence"/>
</dbReference>
<keyword evidence="2" id="KW-0472">Membrane</keyword>
<protein>
    <submittedName>
        <fullName evidence="3">Uncharacterized protein</fullName>
    </submittedName>
</protein>
<keyword evidence="2" id="KW-1133">Transmembrane helix</keyword>
<keyword evidence="4" id="KW-1185">Reference proteome</keyword>
<evidence type="ECO:0000256" key="1">
    <source>
        <dbReference type="SAM" id="MobiDB-lite"/>
    </source>
</evidence>
<organism evidence="3 4">
    <name type="scientific">Streptacidiphilus jeojiensis</name>
    <dbReference type="NCBI Taxonomy" id="3229225"/>
    <lineage>
        <taxon>Bacteria</taxon>
        <taxon>Bacillati</taxon>
        <taxon>Actinomycetota</taxon>
        <taxon>Actinomycetes</taxon>
        <taxon>Kitasatosporales</taxon>
        <taxon>Streptomycetaceae</taxon>
        <taxon>Streptacidiphilus</taxon>
    </lineage>
</organism>
<feature type="transmembrane region" description="Helical" evidence="2">
    <location>
        <begin position="105"/>
        <end position="123"/>
    </location>
</feature>
<evidence type="ECO:0000313" key="4">
    <source>
        <dbReference type="Proteomes" id="UP001592581"/>
    </source>
</evidence>